<dbReference type="SUPFAM" id="SSF53822">
    <property type="entry name" value="Periplasmic binding protein-like I"/>
    <property type="match status" value="1"/>
</dbReference>
<name>A0A134ANM1_9FUSO</name>
<evidence type="ECO:0000313" key="8">
    <source>
        <dbReference type="Proteomes" id="UP000070483"/>
    </source>
</evidence>
<dbReference type="CDD" id="cd06347">
    <property type="entry name" value="PBP1_ABC_LivK_ligand_binding-like"/>
    <property type="match status" value="1"/>
</dbReference>
<dbReference type="PANTHER" id="PTHR30483">
    <property type="entry name" value="LEUCINE-SPECIFIC-BINDING PROTEIN"/>
    <property type="match status" value="1"/>
</dbReference>
<evidence type="ECO:0000256" key="3">
    <source>
        <dbReference type="ARBA" id="ARBA00022729"/>
    </source>
</evidence>
<organism evidence="7 8">
    <name type="scientific">Leptotrichia wadei</name>
    <dbReference type="NCBI Taxonomy" id="157687"/>
    <lineage>
        <taxon>Bacteria</taxon>
        <taxon>Fusobacteriati</taxon>
        <taxon>Fusobacteriota</taxon>
        <taxon>Fusobacteriia</taxon>
        <taxon>Fusobacteriales</taxon>
        <taxon>Leptotrichiaceae</taxon>
        <taxon>Leptotrichia</taxon>
    </lineage>
</organism>
<accession>A0A134ANM1</accession>
<dbReference type="InterPro" id="IPR051010">
    <property type="entry name" value="BCAA_transport"/>
</dbReference>
<keyword evidence="2" id="KW-0813">Transport</keyword>
<dbReference type="OrthoDB" id="9783240at2"/>
<feature type="signal peptide" evidence="5">
    <location>
        <begin position="1"/>
        <end position="23"/>
    </location>
</feature>
<dbReference type="RefSeq" id="WP_060917375.1">
    <property type="nucleotide sequence ID" value="NZ_CAUQTG010000008.1"/>
</dbReference>
<feature type="domain" description="Leucine-binding protein" evidence="6">
    <location>
        <begin position="29"/>
        <end position="364"/>
    </location>
</feature>
<keyword evidence="4" id="KW-0029">Amino-acid transport</keyword>
<evidence type="ECO:0000313" key="7">
    <source>
        <dbReference type="EMBL" id="KXB69282.1"/>
    </source>
</evidence>
<dbReference type="PROSITE" id="PS51257">
    <property type="entry name" value="PROKAR_LIPOPROTEIN"/>
    <property type="match status" value="1"/>
</dbReference>
<dbReference type="InterPro" id="IPR028082">
    <property type="entry name" value="Peripla_BP_I"/>
</dbReference>
<keyword evidence="7" id="KW-0675">Receptor</keyword>
<dbReference type="PATRIC" id="fig|157687.3.peg.404"/>
<evidence type="ECO:0000256" key="4">
    <source>
        <dbReference type="ARBA" id="ARBA00022970"/>
    </source>
</evidence>
<keyword evidence="3 5" id="KW-0732">Signal</keyword>
<feature type="chain" id="PRO_5007461772" evidence="5">
    <location>
        <begin position="24"/>
        <end position="372"/>
    </location>
</feature>
<dbReference type="PANTHER" id="PTHR30483:SF6">
    <property type="entry name" value="PERIPLASMIC BINDING PROTEIN OF ABC TRANSPORTER FOR NATURAL AMINO ACIDS"/>
    <property type="match status" value="1"/>
</dbReference>
<evidence type="ECO:0000256" key="5">
    <source>
        <dbReference type="SAM" id="SignalP"/>
    </source>
</evidence>
<dbReference type="STRING" id="157687.HMPREF3180_00402"/>
<proteinExistence type="inferred from homology"/>
<evidence type="ECO:0000256" key="2">
    <source>
        <dbReference type="ARBA" id="ARBA00022448"/>
    </source>
</evidence>
<dbReference type="InterPro" id="IPR028081">
    <property type="entry name" value="Leu-bd"/>
</dbReference>
<gene>
    <name evidence="7" type="ORF">HMPREF3180_00402</name>
</gene>
<evidence type="ECO:0000259" key="6">
    <source>
        <dbReference type="Pfam" id="PF13458"/>
    </source>
</evidence>
<comment type="similarity">
    <text evidence="1">Belongs to the leucine-binding protein family.</text>
</comment>
<evidence type="ECO:0000256" key="1">
    <source>
        <dbReference type="ARBA" id="ARBA00010062"/>
    </source>
</evidence>
<dbReference type="GO" id="GO:0006865">
    <property type="term" value="P:amino acid transport"/>
    <property type="evidence" value="ECO:0007669"/>
    <property type="project" value="UniProtKB-KW"/>
</dbReference>
<dbReference type="AlphaFoldDB" id="A0A134ANM1"/>
<protein>
    <submittedName>
        <fullName evidence="7">Ligand-binding protein, receptor family</fullName>
    </submittedName>
</protein>
<dbReference type="Pfam" id="PF13458">
    <property type="entry name" value="Peripla_BP_6"/>
    <property type="match status" value="1"/>
</dbReference>
<comment type="caution">
    <text evidence="7">The sequence shown here is derived from an EMBL/GenBank/DDBJ whole genome shotgun (WGS) entry which is preliminary data.</text>
</comment>
<dbReference type="InterPro" id="IPR000709">
    <property type="entry name" value="Leu_Ile_Val-bd"/>
</dbReference>
<sequence length="372" mass="40485">MKKILFLISLLALFVLSCGAKTAKDKNVIKVGVIGALTGNVAQYGTSTINGFKLKVKEINAAGGINGKKIELVVADSKGDAQEAINAFKKMVSQDKIDIFMGEVTSGPSLAIAPLAQQAKIPMITATGTAFDITKDKDFVFRTTFTDPYQGVVVAKYAKSKGYKNVTVLTNTGSDYSVGLANAFKEQAKKEGIQVKEEQYTADDKDFRALLTKVKGYNPEVIFVPDYYNTIGLILTQSKDLGINAQFMGGDGWDGIQTNFGKVANGAIFASQFAPDDPDQNVQKFITSYKNEYKTDPIIFAALGYDTGTILETALKNVKDLSSKDEIKDAIKNFNGTNLVTGSLKYDSERNPEKKVTFIEVKNGKLTLKEKF</sequence>
<dbReference type="Gene3D" id="3.40.50.2300">
    <property type="match status" value="2"/>
</dbReference>
<dbReference type="Proteomes" id="UP000070483">
    <property type="component" value="Unassembled WGS sequence"/>
</dbReference>
<dbReference type="EMBL" id="LSDD01000028">
    <property type="protein sequence ID" value="KXB69282.1"/>
    <property type="molecule type" value="Genomic_DNA"/>
</dbReference>
<reference evidence="8" key="1">
    <citation type="submission" date="2016-01" db="EMBL/GenBank/DDBJ databases">
        <authorList>
            <person name="Mitreva M."/>
            <person name="Pepin K.H."/>
            <person name="Mihindukulasuriya K.A."/>
            <person name="Fulton R."/>
            <person name="Fronick C."/>
            <person name="O'Laughlin M."/>
            <person name="Miner T."/>
            <person name="Herter B."/>
            <person name="Rosa B.A."/>
            <person name="Cordes M."/>
            <person name="Tomlinson C."/>
            <person name="Wollam A."/>
            <person name="Palsikar V.B."/>
            <person name="Mardis E.R."/>
            <person name="Wilson R.K."/>
        </authorList>
    </citation>
    <scope>NUCLEOTIDE SEQUENCE [LARGE SCALE GENOMIC DNA]</scope>
    <source>
        <strain evidence="8">KA00185</strain>
    </source>
</reference>
<dbReference type="PRINTS" id="PR00337">
    <property type="entry name" value="LEUILEVALBP"/>
</dbReference>
<keyword evidence="8" id="KW-1185">Reference proteome</keyword>